<accession>A0A562L5U0</accession>
<dbReference type="AlphaFoldDB" id="A0A562L5U0"/>
<sequence length="254" mass="28275">MDRGILAARCSTTATCDSASNRASTDSKYPSYLRFATEGMLLSRTKPTRRQSRGIAFATAPARKPLAPVIRIVVRINCTSAAKSGKNTRSARRQAFVCLLERQLEAAVGTDNALSSLNSSVMNRFTGHRVGSIYFYALPFEERRKEMTAKGGLPDIQVKPRSQVAGAIPASSMLLGLERKDFRCRVDRRGWFSGAPRFGQSVRLRVRRHTDSARWTFADRSIRPPAVGLSRPRSRPRRCPPAARRRPVSLRGVR</sequence>
<reference evidence="2 3" key="1">
    <citation type="journal article" date="2015" name="Stand. Genomic Sci.">
        <title>Genomic Encyclopedia of Bacterial and Archaeal Type Strains, Phase III: the genomes of soil and plant-associated and newly described type strains.</title>
        <authorList>
            <person name="Whitman W.B."/>
            <person name="Woyke T."/>
            <person name="Klenk H.P."/>
            <person name="Zhou Y."/>
            <person name="Lilburn T.G."/>
            <person name="Beck B.J."/>
            <person name="De Vos P."/>
            <person name="Vandamme P."/>
            <person name="Eisen J.A."/>
            <person name="Garrity G."/>
            <person name="Hugenholtz P."/>
            <person name="Kyrpides N.C."/>
        </authorList>
    </citation>
    <scope>NUCLEOTIDE SEQUENCE [LARGE SCALE GENOMIC DNA]</scope>
    <source>
        <strain evidence="2 3">CGMCC 1.10821</strain>
    </source>
</reference>
<evidence type="ECO:0000256" key="1">
    <source>
        <dbReference type="SAM" id="MobiDB-lite"/>
    </source>
</evidence>
<comment type="caution">
    <text evidence="2">The sequence shown here is derived from an EMBL/GenBank/DDBJ whole genome shotgun (WGS) entry which is preliminary data.</text>
</comment>
<dbReference type="Proteomes" id="UP000315167">
    <property type="component" value="Unassembled WGS sequence"/>
</dbReference>
<dbReference type="EMBL" id="VLKN01000004">
    <property type="protein sequence ID" value="TWI02965.1"/>
    <property type="molecule type" value="Genomic_DNA"/>
</dbReference>
<organism evidence="2 3">
    <name type="scientific">Luteimonas cucumeris</name>
    <dbReference type="NCBI Taxonomy" id="985012"/>
    <lineage>
        <taxon>Bacteria</taxon>
        <taxon>Pseudomonadati</taxon>
        <taxon>Pseudomonadota</taxon>
        <taxon>Gammaproteobacteria</taxon>
        <taxon>Lysobacterales</taxon>
        <taxon>Lysobacteraceae</taxon>
        <taxon>Luteimonas</taxon>
    </lineage>
</organism>
<name>A0A562L5U0_9GAMM</name>
<evidence type="ECO:0000313" key="2">
    <source>
        <dbReference type="EMBL" id="TWI02965.1"/>
    </source>
</evidence>
<feature type="region of interest" description="Disordered" evidence="1">
    <location>
        <begin position="226"/>
        <end position="254"/>
    </location>
</feature>
<proteinExistence type="predicted"/>
<feature type="compositionally biased region" description="Basic residues" evidence="1">
    <location>
        <begin position="232"/>
        <end position="254"/>
    </location>
</feature>
<evidence type="ECO:0000313" key="3">
    <source>
        <dbReference type="Proteomes" id="UP000315167"/>
    </source>
</evidence>
<gene>
    <name evidence="2" type="ORF">IP90_02067</name>
</gene>
<keyword evidence="3" id="KW-1185">Reference proteome</keyword>
<protein>
    <submittedName>
        <fullName evidence="2">Uncharacterized protein</fullName>
    </submittedName>
</protein>